<proteinExistence type="predicted"/>
<name>A0A834HTB2_RHYFE</name>
<dbReference type="Proteomes" id="UP000625711">
    <property type="component" value="Unassembled WGS sequence"/>
</dbReference>
<dbReference type="AlphaFoldDB" id="A0A834HTB2"/>
<protein>
    <submittedName>
        <fullName evidence="1">Uncharacterized protein</fullName>
    </submittedName>
</protein>
<evidence type="ECO:0000313" key="2">
    <source>
        <dbReference type="Proteomes" id="UP000625711"/>
    </source>
</evidence>
<keyword evidence="2" id="KW-1185">Reference proteome</keyword>
<gene>
    <name evidence="1" type="ORF">GWI33_018652</name>
</gene>
<sequence length="119" mass="13567">MFIELVWITPGSNRLVQQLSKSSTHGRLYYAVVVIFTSRSPLIKAISMSGPMADCGGHKQYSHAFLYDLLSRLSTKIDRFELRHVDLLTILLVSRPPRSTLHYDNRGRTATFYIGECFS</sequence>
<dbReference type="EMBL" id="JAACXV010014339">
    <property type="protein sequence ID" value="KAF7268190.1"/>
    <property type="molecule type" value="Genomic_DNA"/>
</dbReference>
<reference evidence="1" key="1">
    <citation type="submission" date="2020-08" db="EMBL/GenBank/DDBJ databases">
        <title>Genome sequencing and assembly of the red palm weevil Rhynchophorus ferrugineus.</title>
        <authorList>
            <person name="Dias G.B."/>
            <person name="Bergman C.M."/>
            <person name="Manee M."/>
        </authorList>
    </citation>
    <scope>NUCLEOTIDE SEQUENCE</scope>
    <source>
        <strain evidence="1">AA-2017</strain>
        <tissue evidence="1">Whole larva</tissue>
    </source>
</reference>
<comment type="caution">
    <text evidence="1">The sequence shown here is derived from an EMBL/GenBank/DDBJ whole genome shotgun (WGS) entry which is preliminary data.</text>
</comment>
<accession>A0A834HTB2</accession>
<organism evidence="1 2">
    <name type="scientific">Rhynchophorus ferrugineus</name>
    <name type="common">Red palm weevil</name>
    <name type="synonym">Curculio ferrugineus</name>
    <dbReference type="NCBI Taxonomy" id="354439"/>
    <lineage>
        <taxon>Eukaryota</taxon>
        <taxon>Metazoa</taxon>
        <taxon>Ecdysozoa</taxon>
        <taxon>Arthropoda</taxon>
        <taxon>Hexapoda</taxon>
        <taxon>Insecta</taxon>
        <taxon>Pterygota</taxon>
        <taxon>Neoptera</taxon>
        <taxon>Endopterygota</taxon>
        <taxon>Coleoptera</taxon>
        <taxon>Polyphaga</taxon>
        <taxon>Cucujiformia</taxon>
        <taxon>Curculionidae</taxon>
        <taxon>Dryophthorinae</taxon>
        <taxon>Rhynchophorus</taxon>
    </lineage>
</organism>
<evidence type="ECO:0000313" key="1">
    <source>
        <dbReference type="EMBL" id="KAF7268190.1"/>
    </source>
</evidence>